<evidence type="ECO:0000256" key="1">
    <source>
        <dbReference type="SAM" id="MobiDB-lite"/>
    </source>
</evidence>
<feature type="compositionally biased region" description="Polar residues" evidence="1">
    <location>
        <begin position="421"/>
        <end position="434"/>
    </location>
</feature>
<name>A0A7J8FVS5_MOLMO</name>
<feature type="compositionally biased region" description="Basic and acidic residues" evidence="1">
    <location>
        <begin position="441"/>
        <end position="452"/>
    </location>
</feature>
<dbReference type="InterPro" id="IPR027883">
    <property type="entry name" value="Redic1-like"/>
</dbReference>
<reference evidence="2 3" key="1">
    <citation type="journal article" date="2020" name="Nature">
        <title>Six reference-quality genomes reveal evolution of bat adaptations.</title>
        <authorList>
            <person name="Jebb D."/>
            <person name="Huang Z."/>
            <person name="Pippel M."/>
            <person name="Hughes G.M."/>
            <person name="Lavrichenko K."/>
            <person name="Devanna P."/>
            <person name="Winkler S."/>
            <person name="Jermiin L.S."/>
            <person name="Skirmuntt E.C."/>
            <person name="Katzourakis A."/>
            <person name="Burkitt-Gray L."/>
            <person name="Ray D.A."/>
            <person name="Sullivan K.A.M."/>
            <person name="Roscito J.G."/>
            <person name="Kirilenko B.M."/>
            <person name="Davalos L.M."/>
            <person name="Corthals A.P."/>
            <person name="Power M.L."/>
            <person name="Jones G."/>
            <person name="Ransome R.D."/>
            <person name="Dechmann D.K.N."/>
            <person name="Locatelli A.G."/>
            <person name="Puechmaille S.J."/>
            <person name="Fedrigo O."/>
            <person name="Jarvis E.D."/>
            <person name="Hiller M."/>
            <person name="Vernes S.C."/>
            <person name="Myers E.W."/>
            <person name="Teeling E.C."/>
        </authorList>
    </citation>
    <scope>NUCLEOTIDE SEQUENCE [LARGE SCALE GENOMIC DNA]</scope>
    <source>
        <strain evidence="2">MMolMol1</strain>
        <tissue evidence="2">Muscle</tissue>
    </source>
</reference>
<dbReference type="AlphaFoldDB" id="A0A7J8FVS5"/>
<keyword evidence="3" id="KW-1185">Reference proteome</keyword>
<feature type="compositionally biased region" description="Low complexity" evidence="1">
    <location>
        <begin position="411"/>
        <end position="420"/>
    </location>
</feature>
<protein>
    <submittedName>
        <fullName evidence="2">Uncharacterized protein</fullName>
    </submittedName>
</protein>
<feature type="region of interest" description="Disordered" evidence="1">
    <location>
        <begin position="411"/>
        <end position="452"/>
    </location>
</feature>
<gene>
    <name evidence="2" type="ORF">HJG59_001679</name>
</gene>
<dbReference type="Pfam" id="PF15089">
    <property type="entry name" value="Redic1-like"/>
    <property type="match status" value="1"/>
</dbReference>
<organism evidence="2 3">
    <name type="scientific">Molossus molossus</name>
    <name type="common">Pallas' mastiff bat</name>
    <name type="synonym">Vespertilio molossus</name>
    <dbReference type="NCBI Taxonomy" id="27622"/>
    <lineage>
        <taxon>Eukaryota</taxon>
        <taxon>Metazoa</taxon>
        <taxon>Chordata</taxon>
        <taxon>Craniata</taxon>
        <taxon>Vertebrata</taxon>
        <taxon>Euteleostomi</taxon>
        <taxon>Mammalia</taxon>
        <taxon>Eutheria</taxon>
        <taxon>Laurasiatheria</taxon>
        <taxon>Chiroptera</taxon>
        <taxon>Yangochiroptera</taxon>
        <taxon>Molossidae</taxon>
        <taxon>Molossus</taxon>
    </lineage>
</organism>
<dbReference type="PANTHER" id="PTHR35158">
    <property type="entry name" value="CDNA SEQUENCE CN725425"/>
    <property type="match status" value="1"/>
</dbReference>
<dbReference type="InParanoid" id="A0A7J8FVS5"/>
<comment type="caution">
    <text evidence="2">The sequence shown here is derived from an EMBL/GenBank/DDBJ whole genome shotgun (WGS) entry which is preliminary data.</text>
</comment>
<dbReference type="PANTHER" id="PTHR35158:SF1">
    <property type="entry name" value="CDNA SEQUENCE CN725425"/>
    <property type="match status" value="1"/>
</dbReference>
<accession>A0A7J8FVS5</accession>
<sequence>MNWVGGSRTRVLNKQEKRKQKEYFEKKRFKSKMKLLGVLSPVKNSTVSLDLLNLYVVNQISCQKRTLETVRKPIHVDMNRGIKMPLRKHDLELPMSPPSVPSNLCIDDLESNIHYQRLGSKEELGPVQLRNVNYSNSLISKLNESQDALSPSCKTAQFGTLFETLNSPGNRKFLTGRPAAVMSEDCGSMDERRHSDFITEKQSMQHIWGKNSKEVSNFFEDVNQPNSSFLPENFDSFINENVINLLSIDQQRITKPFDKCGYDSVGDIFADTSSDKNHFSDRCIRSTFTDPELNFSSFNFNKTNYPEKCQTKKYQKEYNNNEGNNPSTSFGKYCSPASSEKKGKFERNYQEKKPQIEIQEYPVDNMSTITLEELHSKKSWDFGLGKNLMEGGTCSIKGTPTFTKKIYLDSSQSSHSSSYSPRPTDSCFSSTSEMPSEDEDQTSHQIEDSSRRCIKTEETTNNFYLERLAEFPCDKIVKNTAKIHKQKESFHQVSVKNSTDQFAQSQCNSTHVLRNQTSNSCILQSVRCDAWVQTESEFVMKERLDAAIQCDIISECKCRNDVTSLCNVESCSDNIKADTTGGQEILRNNENSQISA</sequence>
<dbReference type="Proteomes" id="UP000550707">
    <property type="component" value="Unassembled WGS sequence"/>
</dbReference>
<evidence type="ECO:0000313" key="2">
    <source>
        <dbReference type="EMBL" id="KAF6451787.1"/>
    </source>
</evidence>
<evidence type="ECO:0000313" key="3">
    <source>
        <dbReference type="Proteomes" id="UP000550707"/>
    </source>
</evidence>
<proteinExistence type="predicted"/>
<dbReference type="EMBL" id="JACASF010000010">
    <property type="protein sequence ID" value="KAF6451787.1"/>
    <property type="molecule type" value="Genomic_DNA"/>
</dbReference>